<gene>
    <name evidence="2" type="ORF">ZNDK_0851</name>
</gene>
<feature type="signal peptide" evidence="1">
    <location>
        <begin position="1"/>
        <end position="34"/>
    </location>
</feature>
<sequence length="299" mass="33125">MPLLSSLSSAAQCPCRIVQLLTLALCLSATPASAAVTLLVPSRPNIEKNAAAQARTESDSQDITEEVDVLVTMMQPFAYENLVMDIPQFFTVLRYDNATPSREGVLQPEQHNLLGDMEEIRYLGKKAWAANVALKKPGLYQFLIEARPWWDAARKYFVQHYVKTTLPVYGIERGWDVPAGQRFEIQPLTRPFGLTAPAFFSGRVLLNGQALPNASLRMARINTDKRGAPTPWHEELAAVTDTAGQFAFVLSLPGWWCCTALTPGAPLHGPDGEMRPLELGALFWLYVDSHASNKSRTQQ</sequence>
<organism evidence="2 3">
    <name type="scientific">Candidatus Desulfovibrio kirbyi</name>
    <dbReference type="NCBI Taxonomy" id="2696086"/>
    <lineage>
        <taxon>Bacteria</taxon>
        <taxon>Pseudomonadati</taxon>
        <taxon>Thermodesulfobacteriota</taxon>
        <taxon>Desulfovibrionia</taxon>
        <taxon>Desulfovibrionales</taxon>
        <taxon>Desulfovibrionaceae</taxon>
        <taxon>Desulfovibrio</taxon>
    </lineage>
</organism>
<dbReference type="Pfam" id="PF10670">
    <property type="entry name" value="DUF4198"/>
    <property type="match status" value="1"/>
</dbReference>
<evidence type="ECO:0000313" key="3">
    <source>
        <dbReference type="Proteomes" id="UP000505077"/>
    </source>
</evidence>
<evidence type="ECO:0000313" key="2">
    <source>
        <dbReference type="EMBL" id="GFH63080.1"/>
    </source>
</evidence>
<dbReference type="InterPro" id="IPR019613">
    <property type="entry name" value="DUF4198"/>
</dbReference>
<protein>
    <recommendedName>
        <fullName evidence="4">DUF4198 domain-containing protein</fullName>
    </recommendedName>
</protein>
<accession>A0A6L2R696</accession>
<evidence type="ECO:0008006" key="4">
    <source>
        <dbReference type="Google" id="ProtNLM"/>
    </source>
</evidence>
<name>A0A6L2R696_9BACT</name>
<feature type="chain" id="PRO_5026741750" description="DUF4198 domain-containing protein" evidence="1">
    <location>
        <begin position="35"/>
        <end position="299"/>
    </location>
</feature>
<keyword evidence="1" id="KW-0732">Signal</keyword>
<evidence type="ECO:0000256" key="1">
    <source>
        <dbReference type="SAM" id="SignalP"/>
    </source>
</evidence>
<dbReference type="Proteomes" id="UP000505077">
    <property type="component" value="Unassembled WGS sequence"/>
</dbReference>
<comment type="caution">
    <text evidence="2">The sequence shown here is derived from an EMBL/GenBank/DDBJ whole genome shotgun (WGS) entry which is preliminary data.</text>
</comment>
<dbReference type="EMBL" id="BLLL01000009">
    <property type="protein sequence ID" value="GFH63080.1"/>
    <property type="molecule type" value="Genomic_DNA"/>
</dbReference>
<dbReference type="AlphaFoldDB" id="A0A6L2R696"/>
<reference evidence="2 3" key="1">
    <citation type="journal article" date="2020" name="ISME J.">
        <title>Parallel Reductive Genome Evolution in Desulfovibrio Ectosymbionts Independently Acquired by Trichonympha Protists in the Termite Gut.</title>
        <authorList>
            <person name="Takeuchi M."/>
            <person name="Kuwahara H."/>
            <person name="Murakami T."/>
            <person name="Takahashi K."/>
            <person name="Kajitani R."/>
            <person name="Toyoda A."/>
            <person name="Itoh T."/>
            <person name="Ohkuma M."/>
            <person name="Hongoh Y."/>
        </authorList>
    </citation>
    <scope>NUCLEOTIDE SEQUENCE [LARGE SCALE GENOMIC DNA]</scope>
    <source>
        <strain evidence="2">ZnDsv-02</strain>
    </source>
</reference>
<proteinExistence type="predicted"/>